<reference evidence="1" key="1">
    <citation type="submission" date="2015-05" db="EMBL/GenBank/DDBJ databases">
        <authorList>
            <person name="Wang D.B."/>
            <person name="Wang M."/>
        </authorList>
    </citation>
    <scope>NUCLEOTIDE SEQUENCE</scope>
    <source>
        <strain evidence="1">Y394</strain>
    </source>
</reference>
<sequence>MTVGPVKGFFLFAQWNTPTGSDNHHRIVQFARITQCIEHAFDLVIDIACRPAIFPCKCLLIAVVNVSAIERNPREPAVIFLCVAAQPVDPLRGGLIVRLGAYARHREI</sequence>
<name>A0A1S5R897_SHIFL</name>
<accession>A0A1S5R897</accession>
<dbReference type="EMBL" id="KR920048">
    <property type="protein sequence ID" value="ANH58140.1"/>
    <property type="molecule type" value="Genomic_DNA"/>
</dbReference>
<proteinExistence type="predicted"/>
<organism evidence="1">
    <name type="scientific">Shigella flexneri</name>
    <dbReference type="NCBI Taxonomy" id="623"/>
    <lineage>
        <taxon>Bacteria</taxon>
        <taxon>Pseudomonadati</taxon>
        <taxon>Pseudomonadota</taxon>
        <taxon>Gammaproteobacteria</taxon>
        <taxon>Enterobacterales</taxon>
        <taxon>Enterobacteriaceae</taxon>
        <taxon>Shigella</taxon>
    </lineage>
</organism>
<protein>
    <submittedName>
        <fullName evidence="1">Uncharacterized protein</fullName>
    </submittedName>
</protein>
<reference evidence="1" key="2">
    <citation type="journal article" date="2016" name="BMC Microbiol.">
        <title>Shigella flexneri serotype 1c derived from serotype 1a by acquisition of gtrIC gene cluster via a bacteriophage.</title>
        <authorList>
            <person name="Tang S.S."/>
            <person name="Carlin N.I."/>
            <person name="Talukder K.A."/>
            <person name="Cam P.D."/>
            <person name="Verma N.K."/>
        </authorList>
    </citation>
    <scope>NUCLEOTIDE SEQUENCE</scope>
    <source>
        <strain evidence="1">Y394</strain>
    </source>
</reference>
<dbReference type="AlphaFoldDB" id="A0A1S5R897"/>
<evidence type="ECO:0000313" key="1">
    <source>
        <dbReference type="EMBL" id="ANH58140.1"/>
    </source>
</evidence>